<protein>
    <recommendedName>
        <fullName evidence="3">CipC-like antibiotic response protein</fullName>
    </recommendedName>
</protein>
<dbReference type="STRING" id="1043005.A0A074Y1H1"/>
<dbReference type="OrthoDB" id="9895617at2759"/>
<organism evidence="1 2">
    <name type="scientific">Aureobasidium subglaciale (strain EXF-2481)</name>
    <name type="common">Aureobasidium pullulans var. subglaciale</name>
    <dbReference type="NCBI Taxonomy" id="1043005"/>
    <lineage>
        <taxon>Eukaryota</taxon>
        <taxon>Fungi</taxon>
        <taxon>Dikarya</taxon>
        <taxon>Ascomycota</taxon>
        <taxon>Pezizomycotina</taxon>
        <taxon>Dothideomycetes</taxon>
        <taxon>Dothideomycetidae</taxon>
        <taxon>Dothideales</taxon>
        <taxon>Saccotheciaceae</taxon>
        <taxon>Aureobasidium</taxon>
    </lineage>
</organism>
<dbReference type="GeneID" id="25364759"/>
<dbReference type="PANTHER" id="PTHR37450:SF1">
    <property type="entry name" value="CIPC PROTEIN"/>
    <property type="match status" value="1"/>
</dbReference>
<evidence type="ECO:0000313" key="1">
    <source>
        <dbReference type="EMBL" id="KEQ91608.1"/>
    </source>
</evidence>
<name>A0A074Y1H1_AURSE</name>
<dbReference type="Pfam" id="PF12585">
    <property type="entry name" value="DUF3759"/>
    <property type="match status" value="1"/>
</dbReference>
<evidence type="ECO:0008006" key="3">
    <source>
        <dbReference type="Google" id="ProtNLM"/>
    </source>
</evidence>
<dbReference type="RefSeq" id="XP_013340034.1">
    <property type="nucleotide sequence ID" value="XM_013484580.1"/>
</dbReference>
<reference evidence="1 2" key="1">
    <citation type="journal article" date="2014" name="BMC Genomics">
        <title>Genome sequencing of four Aureobasidium pullulans varieties: biotechnological potential, stress tolerance, and description of new species.</title>
        <authorList>
            <person name="Gostin Ar C."/>
            <person name="Ohm R.A."/>
            <person name="Kogej T."/>
            <person name="Sonjak S."/>
            <person name="Turk M."/>
            <person name="Zajc J."/>
            <person name="Zalar P."/>
            <person name="Grube M."/>
            <person name="Sun H."/>
            <person name="Han J."/>
            <person name="Sharma A."/>
            <person name="Chiniquy J."/>
            <person name="Ngan C.Y."/>
            <person name="Lipzen A."/>
            <person name="Barry K."/>
            <person name="Grigoriev I.V."/>
            <person name="Gunde-Cimerman N."/>
        </authorList>
    </citation>
    <scope>NUCLEOTIDE SEQUENCE [LARGE SCALE GENOMIC DNA]</scope>
    <source>
        <strain evidence="1 2">EXF-2481</strain>
    </source>
</reference>
<gene>
    <name evidence="1" type="ORF">AUEXF2481DRAFT_32983</name>
</gene>
<keyword evidence="2" id="KW-1185">Reference proteome</keyword>
<proteinExistence type="predicted"/>
<dbReference type="PANTHER" id="PTHR37450">
    <property type="entry name" value="CIPC PROTEIN"/>
    <property type="match status" value="1"/>
</dbReference>
<dbReference type="HOGENOM" id="CLU_143683_0_0_1"/>
<dbReference type="InParanoid" id="A0A074Y1H1"/>
<dbReference type="InterPro" id="IPR022234">
    <property type="entry name" value="DUF3759"/>
</dbReference>
<evidence type="ECO:0000313" key="2">
    <source>
        <dbReference type="Proteomes" id="UP000030641"/>
    </source>
</evidence>
<sequence>MFGWNESQEAYGQVCANKHKGKLSDEVIAGSASFAAMHELEKKLRHDGQPMQHRMAKELLAGMCGAEIDKLVETKGLDYMDTQKAKRQAKQNAEHLYDEQYGQYDKYEPREQTPCKTLMNQFGGYEC</sequence>
<dbReference type="Proteomes" id="UP000030641">
    <property type="component" value="Unassembled WGS sequence"/>
</dbReference>
<dbReference type="OMA" id="AKWSHEL"/>
<accession>A0A074Y1H1</accession>
<dbReference type="AlphaFoldDB" id="A0A074Y1H1"/>
<dbReference type="EMBL" id="KL584777">
    <property type="protein sequence ID" value="KEQ91608.1"/>
    <property type="molecule type" value="Genomic_DNA"/>
</dbReference>